<feature type="transmembrane region" description="Helical" evidence="5">
    <location>
        <begin position="325"/>
        <end position="347"/>
    </location>
</feature>
<sequence>MPFKFPERKPVNFSDELSVSYSSTEITGDGLDDAAKPYDVEIVAEADISTTSITNMQTLMHIFKGNIGTGILSLPMAVKNAGLWTGLAGILCVSGIAVHCMHMLIGCNEILCKRTGNDVLDYAGVMEMSFKTGPIPLQRFSRFVRPFVDALLIFTQLGACCVYIVFIAKNVQMVVGYFVSVDLDVTVYEVCVMVVLVPFACIRNLRLLAPFSAFANVLTVAGLIIIIQYIVQGLPDTSKRPAFSSFGSLPLFFGTAIFTVEGIGLVLPLKNSMRRPQDFAGWFGVLNLGMCATVCLYATIGFYGYLKFGDQIQSTITLSLPDDKLYVSVRLIFAIAILITYNIQFYVPITISWPRISRLIKQERLRTYGEYVFRITVVFITFGFAAAIPHIDLLISLIGAVACSFLALILPALIEIITLVTEDAPVSKVIVVKDVLIFLFGIFGTVIGTYTSLTAIIDTF</sequence>
<keyword evidence="3 5" id="KW-1133">Transmembrane helix</keyword>
<dbReference type="Proteomes" id="UP000678393">
    <property type="component" value="Unassembled WGS sequence"/>
</dbReference>
<dbReference type="PANTHER" id="PTHR22950">
    <property type="entry name" value="AMINO ACID TRANSPORTER"/>
    <property type="match status" value="1"/>
</dbReference>
<evidence type="ECO:0000256" key="2">
    <source>
        <dbReference type="ARBA" id="ARBA00022692"/>
    </source>
</evidence>
<feature type="transmembrane region" description="Helical" evidence="5">
    <location>
        <begin position="83"/>
        <end position="105"/>
    </location>
</feature>
<dbReference type="PANTHER" id="PTHR22950:SF349">
    <property type="entry name" value="AMINO ACID TRANSPORTER TRANSMEMBRANE DOMAIN-CONTAINING PROTEIN"/>
    <property type="match status" value="1"/>
</dbReference>
<feature type="transmembrane region" description="Helical" evidence="5">
    <location>
        <begin position="368"/>
        <end position="388"/>
    </location>
</feature>
<feature type="domain" description="Amino acid transporter transmembrane" evidence="6">
    <location>
        <begin position="52"/>
        <end position="452"/>
    </location>
</feature>
<evidence type="ECO:0000256" key="1">
    <source>
        <dbReference type="ARBA" id="ARBA00004141"/>
    </source>
</evidence>
<evidence type="ECO:0000313" key="8">
    <source>
        <dbReference type="Proteomes" id="UP000678393"/>
    </source>
</evidence>
<proteinExistence type="predicted"/>
<feature type="transmembrane region" description="Helical" evidence="5">
    <location>
        <begin position="174"/>
        <end position="200"/>
    </location>
</feature>
<dbReference type="OrthoDB" id="1684102at2759"/>
<accession>A0A8S3ZYZ1</accession>
<dbReference type="GO" id="GO:0005774">
    <property type="term" value="C:vacuolar membrane"/>
    <property type="evidence" value="ECO:0007669"/>
    <property type="project" value="TreeGrafter"/>
</dbReference>
<dbReference type="GO" id="GO:0015179">
    <property type="term" value="F:L-amino acid transmembrane transporter activity"/>
    <property type="evidence" value="ECO:0007669"/>
    <property type="project" value="TreeGrafter"/>
</dbReference>
<keyword evidence="8" id="KW-1185">Reference proteome</keyword>
<organism evidence="7 8">
    <name type="scientific">Candidula unifasciata</name>
    <dbReference type="NCBI Taxonomy" id="100452"/>
    <lineage>
        <taxon>Eukaryota</taxon>
        <taxon>Metazoa</taxon>
        <taxon>Spiralia</taxon>
        <taxon>Lophotrochozoa</taxon>
        <taxon>Mollusca</taxon>
        <taxon>Gastropoda</taxon>
        <taxon>Heterobranchia</taxon>
        <taxon>Euthyneura</taxon>
        <taxon>Panpulmonata</taxon>
        <taxon>Eupulmonata</taxon>
        <taxon>Stylommatophora</taxon>
        <taxon>Helicina</taxon>
        <taxon>Helicoidea</taxon>
        <taxon>Geomitridae</taxon>
        <taxon>Candidula</taxon>
    </lineage>
</organism>
<evidence type="ECO:0000256" key="5">
    <source>
        <dbReference type="SAM" id="Phobius"/>
    </source>
</evidence>
<name>A0A8S3ZYZ1_9EUPU</name>
<keyword evidence="4 5" id="KW-0472">Membrane</keyword>
<feature type="transmembrane region" description="Helical" evidence="5">
    <location>
        <begin position="281"/>
        <end position="305"/>
    </location>
</feature>
<feature type="transmembrane region" description="Helical" evidence="5">
    <location>
        <begin position="147"/>
        <end position="168"/>
    </location>
</feature>
<reference evidence="7" key="1">
    <citation type="submission" date="2021-04" db="EMBL/GenBank/DDBJ databases">
        <authorList>
            <consortium name="Molecular Ecology Group"/>
        </authorList>
    </citation>
    <scope>NUCLEOTIDE SEQUENCE</scope>
</reference>
<evidence type="ECO:0000313" key="7">
    <source>
        <dbReference type="EMBL" id="CAG5133408.1"/>
    </source>
</evidence>
<comment type="subcellular location">
    <subcellularLocation>
        <location evidence="1">Membrane</location>
        <topology evidence="1">Multi-pass membrane protein</topology>
    </subcellularLocation>
</comment>
<dbReference type="Pfam" id="PF01490">
    <property type="entry name" value="Aa_trans"/>
    <property type="match status" value="1"/>
</dbReference>
<dbReference type="EMBL" id="CAJHNH020006190">
    <property type="protein sequence ID" value="CAG5133408.1"/>
    <property type="molecule type" value="Genomic_DNA"/>
</dbReference>
<keyword evidence="2 5" id="KW-0812">Transmembrane</keyword>
<dbReference type="InterPro" id="IPR013057">
    <property type="entry name" value="AA_transpt_TM"/>
</dbReference>
<gene>
    <name evidence="7" type="ORF">CUNI_LOCUS18966</name>
</gene>
<comment type="caution">
    <text evidence="7">The sequence shown here is derived from an EMBL/GenBank/DDBJ whole genome shotgun (WGS) entry which is preliminary data.</text>
</comment>
<feature type="transmembrane region" description="Helical" evidence="5">
    <location>
        <begin position="394"/>
        <end position="414"/>
    </location>
</feature>
<evidence type="ECO:0000256" key="4">
    <source>
        <dbReference type="ARBA" id="ARBA00023136"/>
    </source>
</evidence>
<evidence type="ECO:0000256" key="3">
    <source>
        <dbReference type="ARBA" id="ARBA00022989"/>
    </source>
</evidence>
<dbReference type="AlphaFoldDB" id="A0A8S3ZYZ1"/>
<feature type="transmembrane region" description="Helical" evidence="5">
    <location>
        <begin position="251"/>
        <end position="269"/>
    </location>
</feature>
<feature type="transmembrane region" description="Helical" evidence="5">
    <location>
        <begin position="207"/>
        <end position="231"/>
    </location>
</feature>
<evidence type="ECO:0000259" key="6">
    <source>
        <dbReference type="Pfam" id="PF01490"/>
    </source>
</evidence>
<feature type="transmembrane region" description="Helical" evidence="5">
    <location>
        <begin position="435"/>
        <end position="457"/>
    </location>
</feature>
<protein>
    <recommendedName>
        <fullName evidence="6">Amino acid transporter transmembrane domain-containing protein</fullName>
    </recommendedName>
</protein>